<evidence type="ECO:0000313" key="4">
    <source>
        <dbReference type="Proteomes" id="UP000475545"/>
    </source>
</evidence>
<reference evidence="3 4" key="1">
    <citation type="submission" date="2019-11" db="EMBL/GenBank/DDBJ databases">
        <title>Gordonia sp. nov., a novel actinobacterium isolated from mangrove soil in Hainan.</title>
        <authorList>
            <person name="Huang X."/>
            <person name="Xie Y."/>
            <person name="Chu X."/>
            <person name="Xiao K."/>
        </authorList>
    </citation>
    <scope>NUCLEOTIDE SEQUENCE [LARGE SCALE GENOMIC DNA]</scope>
    <source>
        <strain evidence="3 4">HNM0687</strain>
    </source>
</reference>
<keyword evidence="4" id="KW-1185">Reference proteome</keyword>
<dbReference type="EMBL" id="WMBR01000005">
    <property type="protein sequence ID" value="MXP23409.1"/>
    <property type="molecule type" value="Genomic_DNA"/>
</dbReference>
<protein>
    <recommendedName>
        <fullName evidence="2">VOC domain-containing protein</fullName>
    </recommendedName>
</protein>
<dbReference type="Gene3D" id="3.10.180.10">
    <property type="entry name" value="2,3-Dihydroxybiphenyl 1,2-Dioxygenase, domain 1"/>
    <property type="match status" value="2"/>
</dbReference>
<name>A0A6L7GTR7_9ACTN</name>
<dbReference type="InterPro" id="IPR037523">
    <property type="entry name" value="VOC_core"/>
</dbReference>
<dbReference type="SUPFAM" id="SSF54593">
    <property type="entry name" value="Glyoxalase/Bleomycin resistance protein/Dihydroxybiphenyl dioxygenase"/>
    <property type="match status" value="2"/>
</dbReference>
<sequence>MNTLGINHATVVVDDLGTARRRYMDVFGAVFFREGAPSRLAEEHYDYNLFYVGNLMIESIAPHKKPDDTVLQRFVARYGYGYHFFHFGVESLDAAREELLSRGYELVTQNRFAITTHPRSTHGLMLGAAEGFMNPPWDATWVNGNAAGLRGLRSVNFVVPYAEAAAQHLTEVWGGTLVGQQRTDGANPTSTYYISFGPKDLGSVRGPHVVGLVQPLTEEGSVADFLRKRQPRAYSITWSVEDIAGTKSFLNDRAIDFAETSLHGEGITISPDQMFGAVHEFSDRGVI</sequence>
<dbReference type="GO" id="GO:0046491">
    <property type="term" value="P:L-methylmalonyl-CoA metabolic process"/>
    <property type="evidence" value="ECO:0007669"/>
    <property type="project" value="TreeGrafter"/>
</dbReference>
<dbReference type="InterPro" id="IPR051785">
    <property type="entry name" value="MMCE/EMCE_epimerase"/>
</dbReference>
<accession>A0A6L7GTR7</accession>
<dbReference type="PANTHER" id="PTHR43048:SF3">
    <property type="entry name" value="METHYLMALONYL-COA EPIMERASE, MITOCHONDRIAL"/>
    <property type="match status" value="1"/>
</dbReference>
<dbReference type="RefSeq" id="WP_160903573.1">
    <property type="nucleotide sequence ID" value="NZ_CP102850.1"/>
</dbReference>
<evidence type="ECO:0000313" key="3">
    <source>
        <dbReference type="EMBL" id="MXP23409.1"/>
    </source>
</evidence>
<dbReference type="PROSITE" id="PS51819">
    <property type="entry name" value="VOC"/>
    <property type="match status" value="2"/>
</dbReference>
<dbReference type="Pfam" id="PF13669">
    <property type="entry name" value="Glyoxalase_4"/>
    <property type="match status" value="1"/>
</dbReference>
<feature type="domain" description="VOC" evidence="2">
    <location>
        <begin position="151"/>
        <end position="284"/>
    </location>
</feature>
<dbReference type="InterPro" id="IPR029068">
    <property type="entry name" value="Glyas_Bleomycin-R_OHBP_Dase"/>
</dbReference>
<comment type="caution">
    <text evidence="3">The sequence shown here is derived from an EMBL/GenBank/DDBJ whole genome shotgun (WGS) entry which is preliminary data.</text>
</comment>
<dbReference type="GO" id="GO:0004493">
    <property type="term" value="F:methylmalonyl-CoA epimerase activity"/>
    <property type="evidence" value="ECO:0007669"/>
    <property type="project" value="TreeGrafter"/>
</dbReference>
<dbReference type="Proteomes" id="UP000475545">
    <property type="component" value="Unassembled WGS sequence"/>
</dbReference>
<gene>
    <name evidence="3" type="ORF">GIY30_18890</name>
</gene>
<feature type="domain" description="VOC" evidence="2">
    <location>
        <begin position="5"/>
        <end position="146"/>
    </location>
</feature>
<organism evidence="3 4">
    <name type="scientific">Gordonia mangrovi</name>
    <dbReference type="NCBI Taxonomy" id="2665643"/>
    <lineage>
        <taxon>Bacteria</taxon>
        <taxon>Bacillati</taxon>
        <taxon>Actinomycetota</taxon>
        <taxon>Actinomycetes</taxon>
        <taxon>Mycobacteriales</taxon>
        <taxon>Gordoniaceae</taxon>
        <taxon>Gordonia</taxon>
    </lineage>
</organism>
<proteinExistence type="predicted"/>
<dbReference type="PANTHER" id="PTHR43048">
    <property type="entry name" value="METHYLMALONYL-COA EPIMERASE"/>
    <property type="match status" value="1"/>
</dbReference>
<dbReference type="AlphaFoldDB" id="A0A6L7GTR7"/>
<dbReference type="GO" id="GO:0046872">
    <property type="term" value="F:metal ion binding"/>
    <property type="evidence" value="ECO:0007669"/>
    <property type="project" value="UniProtKB-KW"/>
</dbReference>
<evidence type="ECO:0000259" key="2">
    <source>
        <dbReference type="PROSITE" id="PS51819"/>
    </source>
</evidence>
<evidence type="ECO:0000256" key="1">
    <source>
        <dbReference type="ARBA" id="ARBA00022723"/>
    </source>
</evidence>
<keyword evidence="1" id="KW-0479">Metal-binding</keyword>